<evidence type="ECO:0000256" key="2">
    <source>
        <dbReference type="ARBA" id="ARBA00022525"/>
    </source>
</evidence>
<dbReference type="InterPro" id="IPR008638">
    <property type="entry name" value="FhaB/CdiA-like_TPS"/>
</dbReference>
<evidence type="ECO:0000256" key="1">
    <source>
        <dbReference type="ARBA" id="ARBA00004613"/>
    </source>
</evidence>
<evidence type="ECO:0000256" key="3">
    <source>
        <dbReference type="ARBA" id="ARBA00022729"/>
    </source>
</evidence>
<evidence type="ECO:0000313" key="5">
    <source>
        <dbReference type="EMBL" id="MFC5525027.1"/>
    </source>
</evidence>
<dbReference type="InterPro" id="IPR050909">
    <property type="entry name" value="Bact_Autotransporter_VF"/>
</dbReference>
<dbReference type="PANTHER" id="PTHR12338:SF8">
    <property type="entry name" value="HEME_HEMOPEXIN-BINDING PROTEIN"/>
    <property type="match status" value="1"/>
</dbReference>
<dbReference type="EMBL" id="JBHSNF010000001">
    <property type="protein sequence ID" value="MFC5525027.1"/>
    <property type="molecule type" value="Genomic_DNA"/>
</dbReference>
<keyword evidence="3" id="KW-0732">Signal</keyword>
<dbReference type="PANTHER" id="PTHR12338">
    <property type="entry name" value="AUTOTRANSPORTER"/>
    <property type="match status" value="1"/>
</dbReference>
<accession>A0ABW0QN82</accession>
<proteinExistence type="predicted"/>
<name>A0ABW0QN82_9GAMM</name>
<dbReference type="RefSeq" id="WP_377317722.1">
    <property type="nucleotide sequence ID" value="NZ_JBHSNF010000001.1"/>
</dbReference>
<dbReference type="SUPFAM" id="SSF51126">
    <property type="entry name" value="Pectin lyase-like"/>
    <property type="match status" value="1"/>
</dbReference>
<comment type="caution">
    <text evidence="5">The sequence shown here is derived from an EMBL/GenBank/DDBJ whole genome shotgun (WGS) entry which is preliminary data.</text>
</comment>
<evidence type="ECO:0000313" key="6">
    <source>
        <dbReference type="Proteomes" id="UP001596114"/>
    </source>
</evidence>
<comment type="subcellular location">
    <subcellularLocation>
        <location evidence="1">Secreted</location>
    </subcellularLocation>
</comment>
<organism evidence="5 6">
    <name type="scientific">Rhodanobacter ginsengisoli</name>
    <dbReference type="NCBI Taxonomy" id="418646"/>
    <lineage>
        <taxon>Bacteria</taxon>
        <taxon>Pseudomonadati</taxon>
        <taxon>Pseudomonadota</taxon>
        <taxon>Gammaproteobacteria</taxon>
        <taxon>Lysobacterales</taxon>
        <taxon>Rhodanobacteraceae</taxon>
        <taxon>Rhodanobacter</taxon>
    </lineage>
</organism>
<dbReference type="InterPro" id="IPR043709">
    <property type="entry name" value="DUF5649"/>
</dbReference>
<keyword evidence="2" id="KW-0964">Secreted</keyword>
<dbReference type="Proteomes" id="UP001596114">
    <property type="component" value="Unassembled WGS sequence"/>
</dbReference>
<gene>
    <name evidence="5" type="ORF">ACFPPA_04665</name>
</gene>
<dbReference type="Pfam" id="PF18886">
    <property type="entry name" value="DUF5649"/>
    <property type="match status" value="7"/>
</dbReference>
<dbReference type="NCBIfam" id="TIGR01901">
    <property type="entry name" value="adhes_NPXG"/>
    <property type="match status" value="1"/>
</dbReference>
<feature type="domain" description="Filamentous haemagglutinin FhaB/tRNA nuclease CdiA-like TPS" evidence="4">
    <location>
        <begin position="52"/>
        <end position="164"/>
    </location>
</feature>
<dbReference type="SMART" id="SM00912">
    <property type="entry name" value="Haemagg_act"/>
    <property type="match status" value="1"/>
</dbReference>
<dbReference type="Gene3D" id="2.160.20.10">
    <property type="entry name" value="Single-stranded right-handed beta-helix, Pectin lyase-like"/>
    <property type="match status" value="1"/>
</dbReference>
<feature type="non-terminal residue" evidence="5">
    <location>
        <position position="1841"/>
    </location>
</feature>
<reference evidence="6" key="1">
    <citation type="journal article" date="2019" name="Int. J. Syst. Evol. Microbiol.">
        <title>The Global Catalogue of Microorganisms (GCM) 10K type strain sequencing project: providing services to taxonomists for standard genome sequencing and annotation.</title>
        <authorList>
            <consortium name="The Broad Institute Genomics Platform"/>
            <consortium name="The Broad Institute Genome Sequencing Center for Infectious Disease"/>
            <person name="Wu L."/>
            <person name="Ma J."/>
        </authorList>
    </citation>
    <scope>NUCLEOTIDE SEQUENCE [LARGE SCALE GENOMIC DNA]</scope>
    <source>
        <strain evidence="6">CGMCC 1.16619</strain>
    </source>
</reference>
<keyword evidence="6" id="KW-1185">Reference proteome</keyword>
<sequence>MSKSTHRHSSGKSARAPAVSIPSTTLPLRKTWPISLCVGLAIGSIVFSSDALAGGPTGGVVVGGSGSITQSGNQTIINQASKKLALDWQTFNVGANESVLFNQPSRSAVALNRILDQNPSQIFGRINSNGQIFLINTHGIIFGATAQVNVGGLLASTLDLTPKDFLAGNYSLNATAVGAGVVNHGLIQAASGGSVSLVGGSVLNDGLIFANYGSINLDGADHAVLDFDGNGLINIQITGELKQRLDAREAAVTNKGTLSAEDGTVVLQASAAKDLFTNLVNNAGVVDASGISTDGGVVRLVANGGDVASAGSIKVSGVHGGSAQLLSDQNVSVTGGIDASGDVGGGSIRIGGGYQGGEGLQRAAITYVGPDAILNADARQSGNGGSIVVWSDTATGFMGNIFARGGVSGGDGGSAEVSSHGYLEFNGNANLRADHGVWGTLLLDPNDVTISTSADSNSLFTGGVFSAPAPGAVSTINTTTLATQLNGNSAVNVTAGNNLTVANGFSYSGAASTLTLAASGTLTFSNGAIIASTSNTLSGVLSGTTGVIFNGTSAFDTHGGDLTITSGAGAQLGAITTNNLTVSAAGNITQVGVINAAGSSSFTVSGGSAHDITLNTQANQFNGQAVTVNATGVGSSIGTFSLEDTSNTALFPTLSALPTNLVLDYTVASMTLPATLTLGGNFGLTAGGGILLASDTTLSSSGGGLIDLVSAVNGAHALAVDTTGVTTFGGGVGNTTPLTNLTTDAGGSTVLNGNFTTSGAQTYNDAVTLGADSTLASTGNASINLGSTVDGAHALAVNTTGTTTFGGAVGGGAALTSLTTNAGGSTALNGNVTTSGAQTYNDVVTLGGDITLATTNSAVSFAGTVDNATATARALTVNAGAGAVTLTGAVGSSVINGALGALIVNSTGQTTFGSTVAAASMLTNAGGSTALNGNVTTSGTQTYNDALTLGSNITLATTNSAVSFGSTVDNATATARALTVNAGTGAVTFSGAVGSSVANGALGALIVNSSVGLTTFGSTVAAASLVTDAGGGTALYGNVSTSGAQTYNDAVTLGADATLASSGSGTIGFVSTLDGAHNLTVNTGGLASFAGAAGSGAALNQLSVTSGTFSANALTVGAGGLAVTTNGGGIAQGGAFTIAGTSSFDAGVNAITLTDAANTFTGAVSLTGGNVSLVNDAATVLDTSTVGGTLSVDSNGALTQTGALTVTNLATFTQNSASAGASQDIDLGTQFNDFKGGETFAGTINNLSLKNIDATPGTLTLPAGVAGNFTLNYTNAAVTLPVLGVGGALDVTASGGITINSNVTTGGSQAYHNAVLLGSDVTLATTNSAVSFGSTVDNATATARALTVNAGTGAVTFSGAVGSSVANGALGALIVNSTGQTTFGSTVAAASLVTDAGGGTALYGNVSTSGAQTYNDAVTLGADATLASSGSGTIGFVSTLDGAHNLTVNTGGLASFAGAAGSGAALNQLSVTSGTFSANALTVGAGGLAVTTNGGGIAQGGAFTVAGTSSFDAGANAITLTDAGNDFTGAVNLTGGATQITDTNALTLGTLSTGALTAISTGALNLGSGNVGGALSATSNNGAISQTGALTITGTSTLDAGTGVLTLANANNDFQGTVSATGDGVSLADVNDLSVTSLTDNANGNVSLIAGGALSLPASGIAAGSGNLSLAANGGVLSTGGALSGTNVSLTGRDGVTLGGNVSASGTLGLASTNAAITQTAGSIAATGLTTVNAGSGAITLTGAGNDFTGAVNLTGGATQITDTNALTLGTLSTGALTAISTGALNLGSGNVGGALSATSNNGAISQTGALTITGTSTLDAGTGVLTLANANNDFQGTVSA</sequence>
<protein>
    <submittedName>
        <fullName evidence="5">Filamentous hemagglutinin N-terminal domain-containing protein</fullName>
    </submittedName>
</protein>
<dbReference type="Pfam" id="PF05860">
    <property type="entry name" value="TPS"/>
    <property type="match status" value="1"/>
</dbReference>
<evidence type="ECO:0000259" key="4">
    <source>
        <dbReference type="SMART" id="SM00912"/>
    </source>
</evidence>
<dbReference type="InterPro" id="IPR011050">
    <property type="entry name" value="Pectin_lyase_fold/virulence"/>
</dbReference>
<dbReference type="InterPro" id="IPR012334">
    <property type="entry name" value="Pectin_lyas_fold"/>
</dbReference>